<gene>
    <name evidence="1" type="ORF">SAMN00790413_02110</name>
</gene>
<dbReference type="STRING" id="695939.SAMN00790413_02110"/>
<dbReference type="RefSeq" id="WP_084049440.1">
    <property type="nucleotide sequence ID" value="NZ_FWWU01000009.1"/>
</dbReference>
<dbReference type="OrthoDB" id="71938at2"/>
<sequence length="72" mass="8220">MIGPSALRGITWLDLRVEGDLHPRRFDSPETLRAYLVRIERLSEEAVTALLERGEVGPPEARRLYQLQVLPP</sequence>
<evidence type="ECO:0000313" key="1">
    <source>
        <dbReference type="EMBL" id="SMB93777.1"/>
    </source>
</evidence>
<dbReference type="EMBL" id="FWWU01000009">
    <property type="protein sequence ID" value="SMB93777.1"/>
    <property type="molecule type" value="Genomic_DNA"/>
</dbReference>
<protein>
    <submittedName>
        <fullName evidence="1">Uncharacterized protein</fullName>
    </submittedName>
</protein>
<name>A0A1W1VK86_9DEIO</name>
<dbReference type="Proteomes" id="UP000192582">
    <property type="component" value="Unassembled WGS sequence"/>
</dbReference>
<reference evidence="1 2" key="1">
    <citation type="submission" date="2017-04" db="EMBL/GenBank/DDBJ databases">
        <authorList>
            <person name="Afonso C.L."/>
            <person name="Miller P.J."/>
            <person name="Scott M.A."/>
            <person name="Spackman E."/>
            <person name="Goraichik I."/>
            <person name="Dimitrov K.M."/>
            <person name="Suarez D.L."/>
            <person name="Swayne D.E."/>
        </authorList>
    </citation>
    <scope>NUCLEOTIDE SEQUENCE [LARGE SCALE GENOMIC DNA]</scope>
    <source>
        <strain evidence="1 2">KR-140</strain>
    </source>
</reference>
<accession>A0A1W1VK86</accession>
<keyword evidence="2" id="KW-1185">Reference proteome</keyword>
<organism evidence="1 2">
    <name type="scientific">Deinococcus hopiensis KR-140</name>
    <dbReference type="NCBI Taxonomy" id="695939"/>
    <lineage>
        <taxon>Bacteria</taxon>
        <taxon>Thermotogati</taxon>
        <taxon>Deinococcota</taxon>
        <taxon>Deinococci</taxon>
        <taxon>Deinococcales</taxon>
        <taxon>Deinococcaceae</taxon>
        <taxon>Deinococcus</taxon>
    </lineage>
</organism>
<dbReference type="AlphaFoldDB" id="A0A1W1VK86"/>
<proteinExistence type="predicted"/>
<evidence type="ECO:0000313" key="2">
    <source>
        <dbReference type="Proteomes" id="UP000192582"/>
    </source>
</evidence>